<dbReference type="RefSeq" id="WP_188973912.1">
    <property type="nucleotide sequence ID" value="NZ_BMKW01000037.1"/>
</dbReference>
<protein>
    <submittedName>
        <fullName evidence="4">Resolvase</fullName>
    </submittedName>
</protein>
<dbReference type="GO" id="GO:0003677">
    <property type="term" value="F:DNA binding"/>
    <property type="evidence" value="ECO:0007669"/>
    <property type="project" value="UniProtKB-KW"/>
</dbReference>
<sequence>MRLGAQTPRLAVGLTRVSTAEQGQSGLGLEAQLASIRSFIAAQGWTLVAEYSDVASGKDDHRPGFQSALARCRQLDAVLVAARLDRITRRAHTLSQLLEDGVSIRAADMPGADDLMLRIYAAMAQKERELISERTRAALAVAKARGKVLGGDRGYRPAAGPDAVAAAVARRQAADQTTHRLHLEIAQRSGRATMSAAALARELNAMGVATTLCTIRAC</sequence>
<dbReference type="InterPro" id="IPR050639">
    <property type="entry name" value="SSR_resolvase"/>
</dbReference>
<dbReference type="Pfam" id="PF00239">
    <property type="entry name" value="Resolvase"/>
    <property type="match status" value="1"/>
</dbReference>
<accession>A0A917NZZ4</accession>
<reference evidence="4" key="2">
    <citation type="submission" date="2020-09" db="EMBL/GenBank/DDBJ databases">
        <authorList>
            <person name="Sun Q."/>
            <person name="Zhou Y."/>
        </authorList>
    </citation>
    <scope>NUCLEOTIDE SEQUENCE</scope>
    <source>
        <strain evidence="4">CGMCC 1.3617</strain>
    </source>
</reference>
<comment type="caution">
    <text evidence="4">The sequence shown here is derived from an EMBL/GenBank/DDBJ whole genome shotgun (WGS) entry which is preliminary data.</text>
</comment>
<keyword evidence="5" id="KW-1185">Reference proteome</keyword>
<evidence type="ECO:0000313" key="5">
    <source>
        <dbReference type="Proteomes" id="UP000661507"/>
    </source>
</evidence>
<keyword evidence="1" id="KW-0238">DNA-binding</keyword>
<keyword evidence="2" id="KW-0233">DNA recombination</keyword>
<dbReference type="SMART" id="SM00857">
    <property type="entry name" value="Resolvase"/>
    <property type="match status" value="1"/>
</dbReference>
<dbReference type="GO" id="GO:0000150">
    <property type="term" value="F:DNA strand exchange activity"/>
    <property type="evidence" value="ECO:0007669"/>
    <property type="project" value="InterPro"/>
</dbReference>
<dbReference type="SUPFAM" id="SSF53041">
    <property type="entry name" value="Resolvase-like"/>
    <property type="match status" value="1"/>
</dbReference>
<feature type="domain" description="Resolvase/invertase-type recombinase catalytic" evidence="3">
    <location>
        <begin position="10"/>
        <end position="146"/>
    </location>
</feature>
<gene>
    <name evidence="4" type="ORF">GCM10011320_60420</name>
</gene>
<proteinExistence type="predicted"/>
<reference evidence="4" key="1">
    <citation type="journal article" date="2014" name="Int. J. Syst. Evol. Microbiol.">
        <title>Complete genome sequence of Corynebacterium casei LMG S-19264T (=DSM 44701T), isolated from a smear-ripened cheese.</title>
        <authorList>
            <consortium name="US DOE Joint Genome Institute (JGI-PGF)"/>
            <person name="Walter F."/>
            <person name="Albersmeier A."/>
            <person name="Kalinowski J."/>
            <person name="Ruckert C."/>
        </authorList>
    </citation>
    <scope>NUCLEOTIDE SEQUENCE</scope>
    <source>
        <strain evidence="4">CGMCC 1.3617</strain>
    </source>
</reference>
<dbReference type="CDD" id="cd00338">
    <property type="entry name" value="Ser_Recombinase"/>
    <property type="match status" value="1"/>
</dbReference>
<dbReference type="Proteomes" id="UP000661507">
    <property type="component" value="Unassembled WGS sequence"/>
</dbReference>
<dbReference type="Gene3D" id="3.40.50.1390">
    <property type="entry name" value="Resolvase, N-terminal catalytic domain"/>
    <property type="match status" value="1"/>
</dbReference>
<dbReference type="PANTHER" id="PTHR30461:SF2">
    <property type="entry name" value="SERINE RECOMBINASE PINE-RELATED"/>
    <property type="match status" value="1"/>
</dbReference>
<name>A0A917NZZ4_9PROT</name>
<evidence type="ECO:0000256" key="2">
    <source>
        <dbReference type="ARBA" id="ARBA00023172"/>
    </source>
</evidence>
<dbReference type="EMBL" id="BMKW01000037">
    <property type="protein sequence ID" value="GGJ44918.1"/>
    <property type="molecule type" value="Genomic_DNA"/>
</dbReference>
<evidence type="ECO:0000256" key="1">
    <source>
        <dbReference type="ARBA" id="ARBA00023125"/>
    </source>
</evidence>
<dbReference type="InterPro" id="IPR006119">
    <property type="entry name" value="Resolv_N"/>
</dbReference>
<dbReference type="PROSITE" id="PS51736">
    <property type="entry name" value="RECOMBINASES_3"/>
    <property type="match status" value="1"/>
</dbReference>
<dbReference type="AlphaFoldDB" id="A0A917NZZ4"/>
<dbReference type="PANTHER" id="PTHR30461">
    <property type="entry name" value="DNA-INVERTASE FROM LAMBDOID PROPHAGE"/>
    <property type="match status" value="1"/>
</dbReference>
<evidence type="ECO:0000313" key="4">
    <source>
        <dbReference type="EMBL" id="GGJ44918.1"/>
    </source>
</evidence>
<dbReference type="InterPro" id="IPR036162">
    <property type="entry name" value="Resolvase-like_N_sf"/>
</dbReference>
<organism evidence="4 5">
    <name type="scientific">Neoroseomonas lacus</name>
    <dbReference type="NCBI Taxonomy" id="287609"/>
    <lineage>
        <taxon>Bacteria</taxon>
        <taxon>Pseudomonadati</taxon>
        <taxon>Pseudomonadota</taxon>
        <taxon>Alphaproteobacteria</taxon>
        <taxon>Acetobacterales</taxon>
        <taxon>Acetobacteraceae</taxon>
        <taxon>Neoroseomonas</taxon>
    </lineage>
</organism>
<evidence type="ECO:0000259" key="3">
    <source>
        <dbReference type="PROSITE" id="PS51736"/>
    </source>
</evidence>